<keyword evidence="11 14" id="KW-0472">Membrane</keyword>
<protein>
    <submittedName>
        <fullName evidence="18">Iron complex outermembrane receptor protein</fullName>
    </submittedName>
</protein>
<dbReference type="InterPro" id="IPR039426">
    <property type="entry name" value="TonB-dep_rcpt-like"/>
</dbReference>
<dbReference type="PROSITE" id="PS52016">
    <property type="entry name" value="TONB_DEPENDENT_REC_3"/>
    <property type="match status" value="1"/>
</dbReference>
<keyword evidence="6 14" id="KW-0812">Transmembrane</keyword>
<dbReference type="GO" id="GO:0009279">
    <property type="term" value="C:cell outer membrane"/>
    <property type="evidence" value="ECO:0007669"/>
    <property type="project" value="UniProtKB-SubCell"/>
</dbReference>
<proteinExistence type="inferred from homology"/>
<evidence type="ECO:0000256" key="15">
    <source>
        <dbReference type="RuleBase" id="RU003357"/>
    </source>
</evidence>
<dbReference type="AlphaFoldDB" id="A0A7W6H7Y5"/>
<keyword evidence="9" id="KW-0406">Ion transport</keyword>
<dbReference type="SUPFAM" id="SSF56935">
    <property type="entry name" value="Porins"/>
    <property type="match status" value="1"/>
</dbReference>
<reference evidence="18 19" key="1">
    <citation type="submission" date="2020-08" db="EMBL/GenBank/DDBJ databases">
        <title>Genomic Encyclopedia of Type Strains, Phase IV (KMG-IV): sequencing the most valuable type-strain genomes for metagenomic binning, comparative biology and taxonomic classification.</title>
        <authorList>
            <person name="Goeker M."/>
        </authorList>
    </citation>
    <scope>NUCLEOTIDE SEQUENCE [LARGE SCALE GENOMIC DNA]</scope>
    <source>
        <strain evidence="18 19">DSM 102238</strain>
    </source>
</reference>
<comment type="subcellular location">
    <subcellularLocation>
        <location evidence="1 14">Cell outer membrane</location>
        <topology evidence="1 14">Multi-pass membrane protein</topology>
    </subcellularLocation>
</comment>
<evidence type="ECO:0000256" key="11">
    <source>
        <dbReference type="ARBA" id="ARBA00023136"/>
    </source>
</evidence>
<keyword evidence="4 14" id="KW-1134">Transmembrane beta strand</keyword>
<keyword evidence="13 14" id="KW-0998">Cell outer membrane</keyword>
<dbReference type="InterPro" id="IPR012910">
    <property type="entry name" value="Plug_dom"/>
</dbReference>
<dbReference type="Gene3D" id="2.170.130.10">
    <property type="entry name" value="TonB-dependent receptor, plug domain"/>
    <property type="match status" value="1"/>
</dbReference>
<dbReference type="InterPro" id="IPR036942">
    <property type="entry name" value="Beta-barrel_TonB_sf"/>
</dbReference>
<evidence type="ECO:0000256" key="3">
    <source>
        <dbReference type="ARBA" id="ARBA00022448"/>
    </source>
</evidence>
<dbReference type="PANTHER" id="PTHR32552">
    <property type="entry name" value="FERRICHROME IRON RECEPTOR-RELATED"/>
    <property type="match status" value="1"/>
</dbReference>
<evidence type="ECO:0000256" key="12">
    <source>
        <dbReference type="ARBA" id="ARBA00023170"/>
    </source>
</evidence>
<evidence type="ECO:0000256" key="1">
    <source>
        <dbReference type="ARBA" id="ARBA00004571"/>
    </source>
</evidence>
<evidence type="ECO:0000259" key="17">
    <source>
        <dbReference type="Pfam" id="PF07715"/>
    </source>
</evidence>
<gene>
    <name evidence="18" type="ORF">GGR04_004171</name>
</gene>
<sequence length="684" mass="74988">MIEGSADGVTADGRSGRILAKRSVSTTRTDTPVIETPQSVSTVTRKQLDDQNPQTVGNALRYTAGVLSDPDATTRYDAVFLRGFGGFGTSTSYVNFLDGLRLPRGQGFGQFQVDPFLLDRVDVLKGPAALLYGQVSPGGLVNQVSRMPSGTPYNEVRLEGGTHRRVQSGYTTQGAFDEAAVWQYSLSAIGRRADTRYDGVEEERLAIAPAIAWEPDADTRLTVLGSYQKDPEGGYFNSLYPGFLAPQAYRPYLNRDLNVGDAGFEGFEREQGMIGYRFEHRFNETVEVRSKLRYADVSTDVNAIQFVAPLGADGILPRAAFRSDEHTDGLATNNEALLRFDTGLLRHELLAGIDTQAFDSDWRYGFAAVPGLDVVNPRYGVDPGPFLGIIDTRQKIDQTGTYLQDQIALGNWRGLLGIRHDWTGQDTINRLTNVEADQSSQATTYRAGLLYLFDTGIAPYASYATSFEPVVGVNATGTAFDPTEAEQFEIGIKYEPTFLDALFTVSAFDIRQENVLTPGSAPGFNIQTGEIRSRGLEFEARGNATDNLEIIAALTLLDTEVTQTSVTDARGKRPQAVPNHFGSLWANYTFDRTALEGLQFGAGLRFVGSSFADDANRVKADGYTLVDLSMRYDLGSADPKLAGTIATLDVKNLFDEDYYSSCSFNMYCQFGSERQILGGLRKIW</sequence>
<dbReference type="GO" id="GO:0015344">
    <property type="term" value="F:siderophore uptake transmembrane transporter activity"/>
    <property type="evidence" value="ECO:0007669"/>
    <property type="project" value="TreeGrafter"/>
</dbReference>
<comment type="caution">
    <text evidence="18">The sequence shown here is derived from an EMBL/GenBank/DDBJ whole genome shotgun (WGS) entry which is preliminary data.</text>
</comment>
<keyword evidence="19" id="KW-1185">Reference proteome</keyword>
<keyword evidence="7" id="KW-0732">Signal</keyword>
<dbReference type="InterPro" id="IPR010105">
    <property type="entry name" value="TonB_sidphr_rcpt"/>
</dbReference>
<keyword evidence="10 15" id="KW-0798">TonB box</keyword>
<accession>A0A7W6H7Y5</accession>
<keyword evidence="5" id="KW-0410">Iron transport</keyword>
<feature type="domain" description="TonB-dependent receptor plug" evidence="17">
    <location>
        <begin position="33"/>
        <end position="139"/>
    </location>
</feature>
<keyword evidence="12 18" id="KW-0675">Receptor</keyword>
<evidence type="ECO:0000256" key="14">
    <source>
        <dbReference type="PROSITE-ProRule" id="PRU01360"/>
    </source>
</evidence>
<keyword evidence="3 14" id="KW-0813">Transport</keyword>
<evidence type="ECO:0000256" key="6">
    <source>
        <dbReference type="ARBA" id="ARBA00022692"/>
    </source>
</evidence>
<dbReference type="Pfam" id="PF00593">
    <property type="entry name" value="TonB_dep_Rec_b-barrel"/>
    <property type="match status" value="1"/>
</dbReference>
<evidence type="ECO:0000256" key="8">
    <source>
        <dbReference type="ARBA" id="ARBA00023004"/>
    </source>
</evidence>
<evidence type="ECO:0000256" key="2">
    <source>
        <dbReference type="ARBA" id="ARBA00009810"/>
    </source>
</evidence>
<evidence type="ECO:0000259" key="16">
    <source>
        <dbReference type="Pfam" id="PF00593"/>
    </source>
</evidence>
<dbReference type="GO" id="GO:0038023">
    <property type="term" value="F:signaling receptor activity"/>
    <property type="evidence" value="ECO:0007669"/>
    <property type="project" value="InterPro"/>
</dbReference>
<keyword evidence="8" id="KW-0408">Iron</keyword>
<dbReference type="InterPro" id="IPR000531">
    <property type="entry name" value="Beta-barrel_TonB"/>
</dbReference>
<evidence type="ECO:0000256" key="10">
    <source>
        <dbReference type="ARBA" id="ARBA00023077"/>
    </source>
</evidence>
<dbReference type="EMBL" id="JACIEK010000017">
    <property type="protein sequence ID" value="MBB4000295.1"/>
    <property type="molecule type" value="Genomic_DNA"/>
</dbReference>
<evidence type="ECO:0000256" key="13">
    <source>
        <dbReference type="ARBA" id="ARBA00023237"/>
    </source>
</evidence>
<dbReference type="NCBIfam" id="TIGR01783">
    <property type="entry name" value="TonB-siderophor"/>
    <property type="match status" value="1"/>
</dbReference>
<evidence type="ECO:0000256" key="9">
    <source>
        <dbReference type="ARBA" id="ARBA00023065"/>
    </source>
</evidence>
<name>A0A7W6H7Y5_9HYPH</name>
<evidence type="ECO:0000256" key="4">
    <source>
        <dbReference type="ARBA" id="ARBA00022452"/>
    </source>
</evidence>
<evidence type="ECO:0000256" key="7">
    <source>
        <dbReference type="ARBA" id="ARBA00022729"/>
    </source>
</evidence>
<dbReference type="CDD" id="cd01347">
    <property type="entry name" value="ligand_gated_channel"/>
    <property type="match status" value="1"/>
</dbReference>
<evidence type="ECO:0000313" key="18">
    <source>
        <dbReference type="EMBL" id="MBB4000295.1"/>
    </source>
</evidence>
<dbReference type="PANTHER" id="PTHR32552:SF68">
    <property type="entry name" value="FERRICHROME OUTER MEMBRANE TRANSPORTER_PHAGE RECEPTOR"/>
    <property type="match status" value="1"/>
</dbReference>
<dbReference type="Gene3D" id="2.40.170.20">
    <property type="entry name" value="TonB-dependent receptor, beta-barrel domain"/>
    <property type="match status" value="1"/>
</dbReference>
<organism evidence="18 19">
    <name type="scientific">Aureimonas pseudogalii</name>
    <dbReference type="NCBI Taxonomy" id="1744844"/>
    <lineage>
        <taxon>Bacteria</taxon>
        <taxon>Pseudomonadati</taxon>
        <taxon>Pseudomonadota</taxon>
        <taxon>Alphaproteobacteria</taxon>
        <taxon>Hyphomicrobiales</taxon>
        <taxon>Aurantimonadaceae</taxon>
        <taxon>Aureimonas</taxon>
    </lineage>
</organism>
<dbReference type="GO" id="GO:0015891">
    <property type="term" value="P:siderophore transport"/>
    <property type="evidence" value="ECO:0007669"/>
    <property type="project" value="InterPro"/>
</dbReference>
<dbReference type="RefSeq" id="WP_312857499.1">
    <property type="nucleotide sequence ID" value="NZ_JACIEK010000017.1"/>
</dbReference>
<dbReference type="Pfam" id="PF07715">
    <property type="entry name" value="Plug"/>
    <property type="match status" value="1"/>
</dbReference>
<dbReference type="InterPro" id="IPR037066">
    <property type="entry name" value="Plug_dom_sf"/>
</dbReference>
<dbReference type="Proteomes" id="UP000542776">
    <property type="component" value="Unassembled WGS sequence"/>
</dbReference>
<evidence type="ECO:0000313" key="19">
    <source>
        <dbReference type="Proteomes" id="UP000542776"/>
    </source>
</evidence>
<evidence type="ECO:0000256" key="5">
    <source>
        <dbReference type="ARBA" id="ARBA00022496"/>
    </source>
</evidence>
<feature type="domain" description="TonB-dependent receptor-like beta-barrel" evidence="16">
    <location>
        <begin position="213"/>
        <end position="653"/>
    </location>
</feature>
<comment type="similarity">
    <text evidence="2 14 15">Belongs to the TonB-dependent receptor family.</text>
</comment>